<sequence length="132" mass="15245">MNIVVFFLYVFSLLPGGGSFLHAIAKNEQNSCSLSIQNLTKNRPVKFSNDDRKITLFEEIDIDLEEDYHNADDASDGNKTIFFSDKYTLPNPWFSSQAKLFVLNYFNNRFETSPPFLGNSYPIYISQRVLRI</sequence>
<reference evidence="1 2" key="1">
    <citation type="submission" date="2018-04" db="EMBL/GenBank/DDBJ databases">
        <title>Flavobacterium sp. nov., isolated from glacier ice.</title>
        <authorList>
            <person name="Liu Q."/>
            <person name="Xin Y.-H."/>
        </authorList>
    </citation>
    <scope>NUCLEOTIDE SEQUENCE [LARGE SCALE GENOMIC DNA]</scope>
    <source>
        <strain evidence="1 2">RB1R5</strain>
    </source>
</reference>
<keyword evidence="2" id="KW-1185">Reference proteome</keyword>
<protein>
    <submittedName>
        <fullName evidence="1">Uncharacterized protein</fullName>
    </submittedName>
</protein>
<accession>A0A2U1JG24</accession>
<evidence type="ECO:0000313" key="1">
    <source>
        <dbReference type="EMBL" id="PWA04092.1"/>
    </source>
</evidence>
<proteinExistence type="predicted"/>
<evidence type="ECO:0000313" key="2">
    <source>
        <dbReference type="Proteomes" id="UP000245449"/>
    </source>
</evidence>
<gene>
    <name evidence="1" type="ORF">DB895_12960</name>
</gene>
<dbReference type="EMBL" id="QCZI01000020">
    <property type="protein sequence ID" value="PWA04092.1"/>
    <property type="molecule type" value="Genomic_DNA"/>
</dbReference>
<organism evidence="1 2">
    <name type="scientific">Flavobacterium psychrotolerans</name>
    <dbReference type="NCBI Taxonomy" id="2169410"/>
    <lineage>
        <taxon>Bacteria</taxon>
        <taxon>Pseudomonadati</taxon>
        <taxon>Bacteroidota</taxon>
        <taxon>Flavobacteriia</taxon>
        <taxon>Flavobacteriales</taxon>
        <taxon>Flavobacteriaceae</taxon>
        <taxon>Flavobacterium</taxon>
    </lineage>
</organism>
<comment type="caution">
    <text evidence="1">The sequence shown here is derived from an EMBL/GenBank/DDBJ whole genome shotgun (WGS) entry which is preliminary data.</text>
</comment>
<dbReference type="AlphaFoldDB" id="A0A2U1JG24"/>
<dbReference type="Proteomes" id="UP000245449">
    <property type="component" value="Unassembled WGS sequence"/>
</dbReference>
<name>A0A2U1JG24_9FLAO</name>
<dbReference type="RefSeq" id="WP_116725792.1">
    <property type="nucleotide sequence ID" value="NZ_QCZI01000020.1"/>
</dbReference>
<dbReference type="OrthoDB" id="1367991at2"/>